<comment type="caution">
    <text evidence="3">The sequence shown here is derived from an EMBL/GenBank/DDBJ whole genome shotgun (WGS) entry which is preliminary data.</text>
</comment>
<proteinExistence type="inferred from homology"/>
<comment type="cofactor">
    <cofactor evidence="1">
        <name>Mg(2+)</name>
        <dbReference type="ChEBI" id="CHEBI:18420"/>
    </cofactor>
</comment>
<keyword evidence="1" id="KW-0227">DNA damage</keyword>
<reference evidence="3" key="1">
    <citation type="submission" date="2021-10" db="EMBL/GenBank/DDBJ databases">
        <title>Tropical sea cucumber genome reveals ecological adaptation and Cuvierian tubules defense mechanism.</title>
        <authorList>
            <person name="Chen T."/>
        </authorList>
    </citation>
    <scope>NUCLEOTIDE SEQUENCE</scope>
    <source>
        <strain evidence="3">Nanhai2018</strain>
        <tissue evidence="3">Muscle</tissue>
    </source>
</reference>
<dbReference type="Pfam" id="PF05970">
    <property type="entry name" value="PIF1"/>
    <property type="match status" value="1"/>
</dbReference>
<comment type="similarity">
    <text evidence="1">Belongs to the helicase family.</text>
</comment>
<dbReference type="Gene3D" id="3.40.50.300">
    <property type="entry name" value="P-loop containing nucleotide triphosphate hydrolases"/>
    <property type="match status" value="2"/>
</dbReference>
<keyword evidence="1" id="KW-0378">Hydrolase</keyword>
<keyword evidence="1" id="KW-0067">ATP-binding</keyword>
<keyword evidence="1 3" id="KW-0347">Helicase</keyword>
<dbReference type="GO" id="GO:0043139">
    <property type="term" value="F:5'-3' DNA helicase activity"/>
    <property type="evidence" value="ECO:0007669"/>
    <property type="project" value="UniProtKB-EC"/>
</dbReference>
<dbReference type="AlphaFoldDB" id="A0A9Q0YJI5"/>
<dbReference type="SUPFAM" id="SSF52540">
    <property type="entry name" value="P-loop containing nucleoside triphosphate hydrolases"/>
    <property type="match status" value="2"/>
</dbReference>
<evidence type="ECO:0000256" key="1">
    <source>
        <dbReference type="RuleBase" id="RU363044"/>
    </source>
</evidence>
<keyword evidence="1" id="KW-0547">Nucleotide-binding</keyword>
<dbReference type="Proteomes" id="UP001152320">
    <property type="component" value="Chromosome 19"/>
</dbReference>
<dbReference type="GO" id="GO:0006310">
    <property type="term" value="P:DNA recombination"/>
    <property type="evidence" value="ECO:0007669"/>
    <property type="project" value="UniProtKB-KW"/>
</dbReference>
<evidence type="ECO:0000313" key="4">
    <source>
        <dbReference type="Proteomes" id="UP001152320"/>
    </source>
</evidence>
<dbReference type="InterPro" id="IPR010285">
    <property type="entry name" value="DNA_helicase_pif1-like_DEAD"/>
</dbReference>
<dbReference type="PANTHER" id="PTHR47642">
    <property type="entry name" value="ATP-DEPENDENT DNA HELICASE"/>
    <property type="match status" value="1"/>
</dbReference>
<sequence>MKFGSEQTYDEFLESLEISEEYYILAIRSTLTHQKIFLKRSPSDIRINAYDPAVFSAWQANIDIQYVLDPYACAMYIVSYISKSQRGMSNLMAQAAEEAKSGNNELRSRVRHIAPNTAHLNDINLSEHNDSLPYQSLEPTCRKQSQYDLGQDMGVAINSQESDISLPYCIPDDQYFLLLQNLNNEQRTIFYHVLHWYKTKTDPMYLFITGGAGVGKSVLLTCIYQSLQRWFTKKLQEDPANLKLLLTAFTGKAACNIRGTTIHSALFIPINQPGYQFKPLSAEKLNTLRAKYRDVKVLMIDEISMVGNGLLNYINKRLQEIMGNDMKFGGISVIAFGDFFQLQPVCDGWIFRNLSKNYGPLAVNLWSSNFSVMELTEIMRQKDDLLFSQTLNRLREGKHTKEDITVIKSREIPPTTSNDSRINEGQSTFLFATNDLVDAFNDTAYNSLPTQKYSITACDSAIGDITTITAQQILSSASKLKINKTMGLPKTLKIANGLKVEVSLNVRVEDGLVNGAAGFIKYIEITPCSHVAKIWVKFDDSTVGQLTRRDSQTSYHNLIRKEWTPICKVQRHFQVFKNKSSLCLRKQFPLRPAAAKTIHRSQGDTLTKVVVHFKAKKLQCHMHYVALSRVTALSGLYLRNFDETKISVSADVAKETNRLRSTSLQTSCVPQLTSTPNNFSVAFHNARWLQLARRIRNPLKAQVVAIGPTKDFIASSGEPRQYVQLGLATTDKAIKGFHYNPEKLKTVKENNFIIIKNFNTRQDGNVTLNASSLIYKCGSFQIPQSIKEVARQLVYPPEAKLVTILEASTSPVKTMVSLKGFITQVS</sequence>
<dbReference type="OrthoDB" id="416437at2759"/>
<dbReference type="GO" id="GO:0005524">
    <property type="term" value="F:ATP binding"/>
    <property type="evidence" value="ECO:0007669"/>
    <property type="project" value="UniProtKB-KW"/>
</dbReference>
<keyword evidence="4" id="KW-1185">Reference proteome</keyword>
<gene>
    <name evidence="3" type="ORF">HOLleu_36107</name>
</gene>
<dbReference type="PANTHER" id="PTHR47642:SF5">
    <property type="entry name" value="ATP-DEPENDENT DNA HELICASE"/>
    <property type="match status" value="1"/>
</dbReference>
<dbReference type="GO" id="GO:0006281">
    <property type="term" value="P:DNA repair"/>
    <property type="evidence" value="ECO:0007669"/>
    <property type="project" value="UniProtKB-KW"/>
</dbReference>
<dbReference type="InterPro" id="IPR051055">
    <property type="entry name" value="PIF1_helicase"/>
</dbReference>
<name>A0A9Q0YJI5_HOLLE</name>
<organism evidence="3 4">
    <name type="scientific">Holothuria leucospilota</name>
    <name type="common">Black long sea cucumber</name>
    <name type="synonym">Mertensiothuria leucospilota</name>
    <dbReference type="NCBI Taxonomy" id="206669"/>
    <lineage>
        <taxon>Eukaryota</taxon>
        <taxon>Metazoa</taxon>
        <taxon>Echinodermata</taxon>
        <taxon>Eleutherozoa</taxon>
        <taxon>Echinozoa</taxon>
        <taxon>Holothuroidea</taxon>
        <taxon>Aspidochirotacea</taxon>
        <taxon>Aspidochirotida</taxon>
        <taxon>Holothuriidae</taxon>
        <taxon>Holothuria</taxon>
    </lineage>
</organism>
<feature type="domain" description="DNA helicase Pif1-like DEAD-box helicase" evidence="2">
    <location>
        <begin position="182"/>
        <end position="401"/>
    </location>
</feature>
<dbReference type="GO" id="GO:0016787">
    <property type="term" value="F:hydrolase activity"/>
    <property type="evidence" value="ECO:0007669"/>
    <property type="project" value="UniProtKB-KW"/>
</dbReference>
<keyword evidence="1" id="KW-0233">DNA recombination</keyword>
<dbReference type="GO" id="GO:0000723">
    <property type="term" value="P:telomere maintenance"/>
    <property type="evidence" value="ECO:0007669"/>
    <property type="project" value="InterPro"/>
</dbReference>
<evidence type="ECO:0000313" key="3">
    <source>
        <dbReference type="EMBL" id="KAJ8023617.1"/>
    </source>
</evidence>
<accession>A0A9Q0YJI5</accession>
<dbReference type="EC" id="5.6.2.3" evidence="1"/>
<dbReference type="EMBL" id="JAIZAY010000019">
    <property type="protein sequence ID" value="KAJ8023617.1"/>
    <property type="molecule type" value="Genomic_DNA"/>
</dbReference>
<dbReference type="InterPro" id="IPR027417">
    <property type="entry name" value="P-loop_NTPase"/>
</dbReference>
<protein>
    <recommendedName>
        <fullName evidence="1">ATP-dependent DNA helicase</fullName>
        <ecNumber evidence="1">5.6.2.3</ecNumber>
    </recommendedName>
</protein>
<evidence type="ECO:0000259" key="2">
    <source>
        <dbReference type="Pfam" id="PF05970"/>
    </source>
</evidence>
<comment type="catalytic activity">
    <reaction evidence="1">
        <text>ATP + H2O = ADP + phosphate + H(+)</text>
        <dbReference type="Rhea" id="RHEA:13065"/>
        <dbReference type="ChEBI" id="CHEBI:15377"/>
        <dbReference type="ChEBI" id="CHEBI:15378"/>
        <dbReference type="ChEBI" id="CHEBI:30616"/>
        <dbReference type="ChEBI" id="CHEBI:43474"/>
        <dbReference type="ChEBI" id="CHEBI:456216"/>
        <dbReference type="EC" id="5.6.2.3"/>
    </reaction>
</comment>
<keyword evidence="1" id="KW-0234">DNA repair</keyword>